<organism evidence="2 3">
    <name type="scientific">Venturia nashicola</name>
    <dbReference type="NCBI Taxonomy" id="86259"/>
    <lineage>
        <taxon>Eukaryota</taxon>
        <taxon>Fungi</taxon>
        <taxon>Dikarya</taxon>
        <taxon>Ascomycota</taxon>
        <taxon>Pezizomycotina</taxon>
        <taxon>Dothideomycetes</taxon>
        <taxon>Pleosporomycetidae</taxon>
        <taxon>Venturiales</taxon>
        <taxon>Venturiaceae</taxon>
        <taxon>Venturia</taxon>
    </lineage>
</organism>
<feature type="compositionally biased region" description="Gly residues" evidence="1">
    <location>
        <begin position="80"/>
        <end position="90"/>
    </location>
</feature>
<feature type="compositionally biased region" description="Polar residues" evidence="1">
    <location>
        <begin position="1"/>
        <end position="31"/>
    </location>
</feature>
<accession>A0A4Z1P1Q6</accession>
<dbReference type="EMBL" id="SNSC02000015">
    <property type="protein sequence ID" value="TID17764.1"/>
    <property type="molecule type" value="Genomic_DNA"/>
</dbReference>
<dbReference type="AlphaFoldDB" id="A0A4Z1P1Q6"/>
<dbReference type="Proteomes" id="UP000298493">
    <property type="component" value="Unassembled WGS sequence"/>
</dbReference>
<feature type="region of interest" description="Disordered" evidence="1">
    <location>
        <begin position="1"/>
        <end position="90"/>
    </location>
</feature>
<reference evidence="2 3" key="1">
    <citation type="submission" date="2019-04" db="EMBL/GenBank/DDBJ databases">
        <title>High contiguity whole genome sequence and gene annotation resource for two Venturia nashicola isolates.</title>
        <authorList>
            <person name="Prokchorchik M."/>
            <person name="Won K."/>
            <person name="Lee Y."/>
            <person name="Choi E.D."/>
            <person name="Segonzac C."/>
            <person name="Sohn K.H."/>
        </authorList>
    </citation>
    <scope>NUCLEOTIDE SEQUENCE [LARGE SCALE GENOMIC DNA]</scope>
    <source>
        <strain evidence="2 3">PRI2</strain>
    </source>
</reference>
<keyword evidence="3" id="KW-1185">Reference proteome</keyword>
<protein>
    <submittedName>
        <fullName evidence="2">Uncharacterized protein</fullName>
    </submittedName>
</protein>
<gene>
    <name evidence="2" type="ORF">E6O75_ATG10409</name>
</gene>
<evidence type="ECO:0000313" key="3">
    <source>
        <dbReference type="Proteomes" id="UP000298493"/>
    </source>
</evidence>
<sequence>MSNLSPSPNKQSQDNSFRCRRSTTATPNAQRNADGEETDEFVVDKNGTFVDADDDSEDKKFGVEKIGGRSSGFRRDDGEGMGGLGSVEVW</sequence>
<evidence type="ECO:0000256" key="1">
    <source>
        <dbReference type="SAM" id="MobiDB-lite"/>
    </source>
</evidence>
<feature type="compositionally biased region" description="Basic and acidic residues" evidence="1">
    <location>
        <begin position="57"/>
        <end position="78"/>
    </location>
</feature>
<proteinExistence type="predicted"/>
<evidence type="ECO:0000313" key="2">
    <source>
        <dbReference type="EMBL" id="TID17764.1"/>
    </source>
</evidence>
<comment type="caution">
    <text evidence="2">The sequence shown here is derived from an EMBL/GenBank/DDBJ whole genome shotgun (WGS) entry which is preliminary data.</text>
</comment>
<name>A0A4Z1P1Q6_9PEZI</name>